<dbReference type="InterPro" id="IPR036869">
    <property type="entry name" value="J_dom_sf"/>
</dbReference>
<evidence type="ECO:0000313" key="5">
    <source>
        <dbReference type="Proteomes" id="UP000736164"/>
    </source>
</evidence>
<keyword evidence="2" id="KW-0472">Membrane</keyword>
<dbReference type="InterPro" id="IPR052317">
    <property type="entry name" value="Viral_replicn-host_int_reg"/>
</dbReference>
<feature type="region of interest" description="Disordered" evidence="1">
    <location>
        <begin position="437"/>
        <end position="459"/>
    </location>
</feature>
<feature type="compositionally biased region" description="Pro residues" evidence="1">
    <location>
        <begin position="706"/>
        <end position="715"/>
    </location>
</feature>
<feature type="domain" description="J" evidence="3">
    <location>
        <begin position="480"/>
        <end position="544"/>
    </location>
</feature>
<evidence type="ECO:0000313" key="4">
    <source>
        <dbReference type="EMBL" id="MBN3317744.1"/>
    </source>
</evidence>
<feature type="compositionally biased region" description="Acidic residues" evidence="1">
    <location>
        <begin position="185"/>
        <end position="200"/>
    </location>
</feature>
<dbReference type="Proteomes" id="UP000736164">
    <property type="component" value="Unassembled WGS sequence"/>
</dbReference>
<feature type="region of interest" description="Disordered" evidence="1">
    <location>
        <begin position="699"/>
        <end position="765"/>
    </location>
</feature>
<feature type="non-terminal residue" evidence="4">
    <location>
        <position position="1"/>
    </location>
</feature>
<feature type="compositionally biased region" description="Low complexity" evidence="1">
    <location>
        <begin position="124"/>
        <end position="137"/>
    </location>
</feature>
<dbReference type="PANTHER" id="PTHR44665">
    <property type="entry name" value="DNAJ HOMOLOG SUBFAMILY C MEMBER 14"/>
    <property type="match status" value="1"/>
</dbReference>
<dbReference type="Pfam" id="PF14901">
    <property type="entry name" value="Jiv90"/>
    <property type="match status" value="1"/>
</dbReference>
<dbReference type="CDD" id="cd06257">
    <property type="entry name" value="DnaJ"/>
    <property type="match status" value="1"/>
</dbReference>
<dbReference type="SUPFAM" id="SSF46565">
    <property type="entry name" value="Chaperone J-domain"/>
    <property type="match status" value="1"/>
</dbReference>
<feature type="non-terminal residue" evidence="4">
    <location>
        <position position="765"/>
    </location>
</feature>
<feature type="compositionally biased region" description="Basic residues" evidence="1">
    <location>
        <begin position="752"/>
        <end position="765"/>
    </location>
</feature>
<dbReference type="SMART" id="SM00271">
    <property type="entry name" value="DnaJ"/>
    <property type="match status" value="1"/>
</dbReference>
<feature type="compositionally biased region" description="Low complexity" evidence="1">
    <location>
        <begin position="437"/>
        <end position="453"/>
    </location>
</feature>
<dbReference type="PROSITE" id="PS50076">
    <property type="entry name" value="DNAJ_2"/>
    <property type="match status" value="1"/>
</dbReference>
<protein>
    <submittedName>
        <fullName evidence="4">DJC14 protein</fullName>
    </submittedName>
</protein>
<dbReference type="Gene3D" id="1.10.287.110">
    <property type="entry name" value="DnaJ domain"/>
    <property type="match status" value="1"/>
</dbReference>
<keyword evidence="2" id="KW-0812">Transmembrane</keyword>
<organism evidence="4 5">
    <name type="scientific">Atractosteus spatula</name>
    <name type="common">Alligator gar</name>
    <name type="synonym">Lepisosteus spatula</name>
    <dbReference type="NCBI Taxonomy" id="7917"/>
    <lineage>
        <taxon>Eukaryota</taxon>
        <taxon>Metazoa</taxon>
        <taxon>Chordata</taxon>
        <taxon>Craniata</taxon>
        <taxon>Vertebrata</taxon>
        <taxon>Euteleostomi</taxon>
        <taxon>Actinopterygii</taxon>
        <taxon>Neopterygii</taxon>
        <taxon>Holostei</taxon>
        <taxon>Semionotiformes</taxon>
        <taxon>Lepisosteidae</taxon>
        <taxon>Atractosteus</taxon>
    </lineage>
</organism>
<dbReference type="InterPro" id="IPR032843">
    <property type="entry name" value="Jiv"/>
</dbReference>
<dbReference type="AlphaFoldDB" id="A0A8J7NQ64"/>
<sequence>MDKKARSAGRKSSAPEPARSTGGACHGPPLPPGPLSACGDGGVGPGDPSAQQTRGSPVRVESCGALGDLGEEAPVDAVPSLDELLDAGPETPAAGSSSQSPPPLPNGALKVEEWGGWRAGRGSEQQPEPWDPQDPQETVSSGRLQSVGEEDTGSSGGFEAESKMDSNRQRQLSGEPGAAGSAGWEELEEEDEGEEEEDGGTESRVDGIPVPRRAGKRQKGRERDRPVAGEHPISFSSSSRPPVSSGGRHKQARRRNNAGHHHQSRSKGSSTPRAFLACWDLLSESVWPRCESCLRMVVELIVLVTHRCGECVEAGGALAYSSGSQLLSRATDLGAMRSEAKRLSRSLHRRGRRAGAALLDWGAVAATRGRRLLSALLSLLCLAFFISLGCLRWAGGAMERRCGGRLGRAWEALCETRVWGLLAGLWGKVRTAAWGFPSVSSSSSPPRAAPESPGGTGRCQPGQELERLLALAQVPEEELDPFKVLGLEASATDTELKKAYRQLAVLVHPDKNKHPRAGEAFKVLRAAWDIVSNPETRREYELKRMAETELTKSMNEFLTKLHDDLKEAMNTMMCSKCEGKHKRFEMERDPGEARFCAECNKRHSAEEGDFWAESSMLGLRITYFALMDGKVYDITEWAGCQRISISPDTHRVPYHISFGAKNSGGAGRHRTPSETVPGPGSAADLQDFFNRIFQGSPNGMANGSFFPPPPPPPHPGAAHGSHTFPAAPTPPGGYPPGAGRAESAPRTESGGRPRRRKKLRRPFQR</sequence>
<proteinExistence type="predicted"/>
<evidence type="ECO:0000256" key="2">
    <source>
        <dbReference type="SAM" id="Phobius"/>
    </source>
</evidence>
<dbReference type="Pfam" id="PF00226">
    <property type="entry name" value="DnaJ"/>
    <property type="match status" value="1"/>
</dbReference>
<dbReference type="PANTHER" id="PTHR44665:SF1">
    <property type="entry name" value="DNAJ HOMOLOG SUBFAMILY C MEMBER 14"/>
    <property type="match status" value="1"/>
</dbReference>
<accession>A0A8J7NQ64</accession>
<evidence type="ECO:0000256" key="1">
    <source>
        <dbReference type="SAM" id="MobiDB-lite"/>
    </source>
</evidence>
<dbReference type="EMBL" id="JAAWVO010036829">
    <property type="protein sequence ID" value="MBN3317744.1"/>
    <property type="molecule type" value="Genomic_DNA"/>
</dbReference>
<name>A0A8J7NQ64_ATRSP</name>
<feature type="compositionally biased region" description="Basic residues" evidence="1">
    <location>
        <begin position="247"/>
        <end position="265"/>
    </location>
</feature>
<evidence type="ECO:0000259" key="3">
    <source>
        <dbReference type="PROSITE" id="PS50076"/>
    </source>
</evidence>
<feature type="region of interest" description="Disordered" evidence="1">
    <location>
        <begin position="1"/>
        <end position="270"/>
    </location>
</feature>
<dbReference type="PRINTS" id="PR00625">
    <property type="entry name" value="JDOMAIN"/>
</dbReference>
<reference evidence="4" key="1">
    <citation type="journal article" date="2021" name="Cell">
        <title>Tracing the genetic footprints of vertebrate landing in non-teleost ray-finned fishes.</title>
        <authorList>
            <person name="Bi X."/>
            <person name="Wang K."/>
            <person name="Yang L."/>
            <person name="Pan H."/>
            <person name="Jiang H."/>
            <person name="Wei Q."/>
            <person name="Fang M."/>
            <person name="Yu H."/>
            <person name="Zhu C."/>
            <person name="Cai Y."/>
            <person name="He Y."/>
            <person name="Gan X."/>
            <person name="Zeng H."/>
            <person name="Yu D."/>
            <person name="Zhu Y."/>
            <person name="Jiang H."/>
            <person name="Qiu Q."/>
            <person name="Yang H."/>
            <person name="Zhang Y.E."/>
            <person name="Wang W."/>
            <person name="Zhu M."/>
            <person name="He S."/>
            <person name="Zhang G."/>
        </authorList>
    </citation>
    <scope>NUCLEOTIDE SEQUENCE</scope>
    <source>
        <strain evidence="4">Allg_001</strain>
    </source>
</reference>
<dbReference type="InterPro" id="IPR001623">
    <property type="entry name" value="DnaJ_domain"/>
</dbReference>
<keyword evidence="5" id="KW-1185">Reference proteome</keyword>
<dbReference type="GO" id="GO:0050780">
    <property type="term" value="F:dopamine receptor binding"/>
    <property type="evidence" value="ECO:0007669"/>
    <property type="project" value="TreeGrafter"/>
</dbReference>
<keyword evidence="2" id="KW-1133">Transmembrane helix</keyword>
<feature type="transmembrane region" description="Helical" evidence="2">
    <location>
        <begin position="372"/>
        <end position="395"/>
    </location>
</feature>
<comment type="caution">
    <text evidence="4">The sequence shown here is derived from an EMBL/GenBank/DDBJ whole genome shotgun (WGS) entry which is preliminary data.</text>
</comment>
<feature type="region of interest" description="Disordered" evidence="1">
    <location>
        <begin position="659"/>
        <end position="684"/>
    </location>
</feature>
<feature type="compositionally biased region" description="Low complexity" evidence="1">
    <location>
        <begin position="232"/>
        <end position="245"/>
    </location>
</feature>
<gene>
    <name evidence="4" type="primary">Dnajc14</name>
    <name evidence="4" type="ORF">GTO95_0014119</name>
</gene>